<dbReference type="RefSeq" id="WP_023495361.1">
    <property type="nucleotide sequence ID" value="NZ_AYLO01000090.1"/>
</dbReference>
<evidence type="ECO:0000256" key="3">
    <source>
        <dbReference type="ARBA" id="ARBA00022989"/>
    </source>
</evidence>
<dbReference type="InterPro" id="IPR005372">
    <property type="entry name" value="UPF0182"/>
</dbReference>
<feature type="transmembrane region" description="Helical" evidence="5">
    <location>
        <begin position="53"/>
        <end position="76"/>
    </location>
</feature>
<comment type="caution">
    <text evidence="6">The sequence shown here is derived from an EMBL/GenBank/DDBJ whole genome shotgun (WGS) entry which is preliminary data.</text>
</comment>
<evidence type="ECO:0000313" key="6">
    <source>
        <dbReference type="EMBL" id="ESS71640.1"/>
    </source>
</evidence>
<gene>
    <name evidence="6" type="ORF">MGMO_94c00550</name>
</gene>
<name>V5BEE4_9GAMM</name>
<keyword evidence="3 5" id="KW-1133">Transmembrane helix</keyword>
<dbReference type="EMBL" id="AYLO01000090">
    <property type="protein sequence ID" value="ESS71640.1"/>
    <property type="molecule type" value="Genomic_DNA"/>
</dbReference>
<protein>
    <submittedName>
        <fullName evidence="6">Uncharacterized protein</fullName>
    </submittedName>
</protein>
<dbReference type="PANTHER" id="PTHR39344:SF1">
    <property type="entry name" value="UPF0182 PROTEIN SLL1060"/>
    <property type="match status" value="1"/>
</dbReference>
<feature type="transmembrane region" description="Helical" evidence="5">
    <location>
        <begin position="252"/>
        <end position="277"/>
    </location>
</feature>
<organism evidence="6 7">
    <name type="scientific">Methyloglobulus morosus KoM1</name>
    <dbReference type="NCBI Taxonomy" id="1116472"/>
    <lineage>
        <taxon>Bacteria</taxon>
        <taxon>Pseudomonadati</taxon>
        <taxon>Pseudomonadota</taxon>
        <taxon>Gammaproteobacteria</taxon>
        <taxon>Methylococcales</taxon>
        <taxon>Methylococcaceae</taxon>
        <taxon>Methyloglobulus</taxon>
    </lineage>
</organism>
<reference evidence="6 7" key="1">
    <citation type="journal article" date="2013" name="Genome Announc.">
        <title>Draft Genome Sequence of the Methanotrophic Gammaproteobacterium Methyloglobulus morosus DSM 22980 Strain KoM1.</title>
        <authorList>
            <person name="Poehlein A."/>
            <person name="Deutzmann J.S."/>
            <person name="Daniel R."/>
            <person name="Simeonova D.D."/>
        </authorList>
    </citation>
    <scope>NUCLEOTIDE SEQUENCE [LARGE SCALE GENOMIC DNA]</scope>
    <source>
        <strain evidence="6 7">KoM1</strain>
    </source>
</reference>
<evidence type="ECO:0000256" key="1">
    <source>
        <dbReference type="ARBA" id="ARBA00022475"/>
    </source>
</evidence>
<dbReference type="Pfam" id="PF03699">
    <property type="entry name" value="UPF0182"/>
    <property type="match status" value="1"/>
</dbReference>
<feature type="transmembrane region" description="Helical" evidence="5">
    <location>
        <begin position="284"/>
        <end position="302"/>
    </location>
</feature>
<evidence type="ECO:0000256" key="2">
    <source>
        <dbReference type="ARBA" id="ARBA00022692"/>
    </source>
</evidence>
<feature type="transmembrane region" description="Helical" evidence="5">
    <location>
        <begin position="210"/>
        <end position="232"/>
    </location>
</feature>
<evidence type="ECO:0000313" key="7">
    <source>
        <dbReference type="Proteomes" id="UP000017842"/>
    </source>
</evidence>
<dbReference type="Proteomes" id="UP000017842">
    <property type="component" value="Unassembled WGS sequence"/>
</dbReference>
<dbReference type="GO" id="GO:0016020">
    <property type="term" value="C:membrane"/>
    <property type="evidence" value="ECO:0007669"/>
    <property type="project" value="InterPro"/>
</dbReference>
<sequence length="887" mass="102772">MRNLNLIPAVIFASIVISIVVFVAFHFIFLDLFVDLWWFQSIKLENYFWLRLLYKFFLSGGVTLFFFTIFLFHFWIASRYLGLNPQDEVLSNFDQNVKFQKFSEKFLYGSAKIYAPIALLLAIFIAVPFYNQWETTLLYFFGNRSNVAESVYGNDISFYLLSLPIYKLIQPELLSTAILIFIMVGVLYWLEHIFVPNQNKELHPGAKIHLGILIGFVVMFVVWGFLLQRFSLLYTDSHEPVFYGPGTIEIRYQLPLIWLGIVSFLAMAVMAGVYIFSDMHRNKTPFFISLATFLVIWGLPHVEFIPNFIQKYIVDPNPVKTEKSFIQQNIDATWDAYDLKNIKTVDLSINLNAAEDITTWSSQKRFENIPVWDREHLISSYKQLQEIRPYYQFINVDEDRYPILDHMHQVNLAAREINTSKLPDEAQNWENIHLRYTHGYGAVMSSAAQDADKPLVWYLRDLNMTTTVGLQVKYPDIYYGEGHYDYAIVPNKLNIVDISGSNPNTDLGISQVYHGEGGIPINSLFRKALLAIYLKEEKIFFSTNIGNDSKVKIYRNIADRVKKLTPFLHLDNDPYLVAEKDRFYWIQDAYTLSDKYPVSRLNEFEFPKDKQNFNYIRNSVKVVVDAYDGDLDFYISDPSDSIIEAYSNAYPGLFKPLKEMPEELRQHLRYPRDLYQLQMKVFAKYHQKTPEAFYEQGETWQFATVRDNPVMPYYQTMDFGNCNDQEEFVLINPMTPINRDNLSMIGLAGVLDKDKCNQDYKPGITVYKFAKDVQVNGPAQVEALINQNPEISANFTLWGQAGSTVEMGRMIILPMGKTVLYVQPIYLTSTKTKIPELTRVIVSIGDRLVIDTTLWSAFNRLKQFYLKDAADVKETGSTKAIVKPDGQ</sequence>
<dbReference type="OrthoDB" id="9763654at2"/>
<dbReference type="PANTHER" id="PTHR39344">
    <property type="entry name" value="UPF0182 PROTEIN SLL1060"/>
    <property type="match status" value="1"/>
</dbReference>
<dbReference type="AlphaFoldDB" id="V5BEE4"/>
<dbReference type="eggNOG" id="COG1615">
    <property type="taxonomic scope" value="Bacteria"/>
</dbReference>
<keyword evidence="7" id="KW-1185">Reference proteome</keyword>
<keyword evidence="1" id="KW-1003">Cell membrane</keyword>
<keyword evidence="2 5" id="KW-0812">Transmembrane</keyword>
<evidence type="ECO:0000256" key="5">
    <source>
        <dbReference type="SAM" id="Phobius"/>
    </source>
</evidence>
<keyword evidence="4 5" id="KW-0472">Membrane</keyword>
<feature type="transmembrane region" description="Helical" evidence="5">
    <location>
        <begin position="173"/>
        <end position="190"/>
    </location>
</feature>
<dbReference type="STRING" id="1116472.MGMO_94c00550"/>
<feature type="transmembrane region" description="Helical" evidence="5">
    <location>
        <begin position="113"/>
        <end position="130"/>
    </location>
</feature>
<accession>V5BEE4</accession>
<evidence type="ECO:0000256" key="4">
    <source>
        <dbReference type="ARBA" id="ARBA00023136"/>
    </source>
</evidence>
<feature type="transmembrane region" description="Helical" evidence="5">
    <location>
        <begin position="7"/>
        <end position="33"/>
    </location>
</feature>
<proteinExistence type="predicted"/>
<dbReference type="GO" id="GO:0005576">
    <property type="term" value="C:extracellular region"/>
    <property type="evidence" value="ECO:0007669"/>
    <property type="project" value="TreeGrafter"/>
</dbReference>